<comment type="caution">
    <text evidence="4">The sequence shown here is derived from an EMBL/GenBank/DDBJ whole genome shotgun (WGS) entry which is preliminary data.</text>
</comment>
<dbReference type="GO" id="GO:0016705">
    <property type="term" value="F:oxidoreductase activity, acting on paired donors, with incorporation or reduction of molecular oxygen"/>
    <property type="evidence" value="ECO:0007669"/>
    <property type="project" value="InterPro"/>
</dbReference>
<dbReference type="GO" id="GO:0020037">
    <property type="term" value="F:heme binding"/>
    <property type="evidence" value="ECO:0007669"/>
    <property type="project" value="InterPro"/>
</dbReference>
<dbReference type="InterPro" id="IPR017972">
    <property type="entry name" value="Cyt_P450_CS"/>
</dbReference>
<dbReference type="PANTHER" id="PTHR46696">
    <property type="entry name" value="P450, PUTATIVE (EUROFUNG)-RELATED"/>
    <property type="match status" value="1"/>
</dbReference>
<evidence type="ECO:0000256" key="3">
    <source>
        <dbReference type="SAM" id="MobiDB-lite"/>
    </source>
</evidence>
<dbReference type="AlphaFoldDB" id="W7Y4E5"/>
<evidence type="ECO:0000256" key="1">
    <source>
        <dbReference type="ARBA" id="ARBA00010617"/>
    </source>
</evidence>
<evidence type="ECO:0000313" key="4">
    <source>
        <dbReference type="EMBL" id="GAF02453.1"/>
    </source>
</evidence>
<dbReference type="OrthoDB" id="9801155at2"/>
<evidence type="ECO:0000256" key="2">
    <source>
        <dbReference type="RuleBase" id="RU000461"/>
    </source>
</evidence>
<organism evidence="4 5">
    <name type="scientific">Saccharicrinis fermentans DSM 9555 = JCM 21142</name>
    <dbReference type="NCBI Taxonomy" id="869213"/>
    <lineage>
        <taxon>Bacteria</taxon>
        <taxon>Pseudomonadati</taxon>
        <taxon>Bacteroidota</taxon>
        <taxon>Bacteroidia</taxon>
        <taxon>Marinilabiliales</taxon>
        <taxon>Marinilabiliaceae</taxon>
        <taxon>Saccharicrinis</taxon>
    </lineage>
</organism>
<dbReference type="eggNOG" id="COG2124">
    <property type="taxonomic scope" value="Bacteria"/>
</dbReference>
<dbReference type="GO" id="GO:0005506">
    <property type="term" value="F:iron ion binding"/>
    <property type="evidence" value="ECO:0007669"/>
    <property type="project" value="InterPro"/>
</dbReference>
<dbReference type="Gene3D" id="1.10.630.10">
    <property type="entry name" value="Cytochrome P450"/>
    <property type="match status" value="1"/>
</dbReference>
<dbReference type="InterPro" id="IPR036396">
    <property type="entry name" value="Cyt_P450_sf"/>
</dbReference>
<dbReference type="STRING" id="869213.GCA_000517085_03411"/>
<name>W7Y4E5_9BACT</name>
<protein>
    <submittedName>
        <fullName evidence="4">Biotin biosynthesis cytochrome P450</fullName>
    </submittedName>
</protein>
<dbReference type="EMBL" id="BAMD01000009">
    <property type="protein sequence ID" value="GAF02453.1"/>
    <property type="molecule type" value="Genomic_DNA"/>
</dbReference>
<feature type="region of interest" description="Disordered" evidence="3">
    <location>
        <begin position="1"/>
        <end position="24"/>
    </location>
</feature>
<dbReference type="SUPFAM" id="SSF48264">
    <property type="entry name" value="Cytochrome P450"/>
    <property type="match status" value="1"/>
</dbReference>
<dbReference type="InterPro" id="IPR002397">
    <property type="entry name" value="Cyt_P450_B"/>
</dbReference>
<evidence type="ECO:0000313" key="5">
    <source>
        <dbReference type="Proteomes" id="UP000019402"/>
    </source>
</evidence>
<accession>W7Y4E5</accession>
<sequence length="386" mass="43829">MKKSTISDPFEDARNQTGYRDMDDQDDSVSMILRHKDVRKSAHDWKTFQSGAKPGRIVVPSEVHIRTLRQIPFELDPPEHTGFRNLVEPWFKRPLEKEYQAKLKPIIESEIDQAIAKGTVEVVHDFSLPLQSRALTVLLNMPEEEAELWIGWGTHVFRSEGDPLDSDKASGLAEYLDMKVEELKKNPGEDLFSVLLGSEVDGKKLTDDEVKGVLMLTFAGGRDTVINTLTNTIAYLADHPESIEKLRNEPETIEMAIEELVRYFSPLTHMGRVATADTTVCEHAIKKDTRASLCWASANRDEKVFERPNEVILDRKMNPHVGFGFGAHNCLGATHARTIMKIFIGLLVEKIQSMEILDCEDNIENLDGLERKVGFHKIHVKFNQRK</sequence>
<dbReference type="Pfam" id="PF00067">
    <property type="entry name" value="p450"/>
    <property type="match status" value="1"/>
</dbReference>
<proteinExistence type="inferred from homology"/>
<reference evidence="4 5" key="1">
    <citation type="journal article" date="2014" name="Genome Announc.">
        <title>Draft Genome Sequence of Cytophaga fermentans JCM 21142T, a Facultative Anaerobe Isolated from Marine Mud.</title>
        <authorList>
            <person name="Starns D."/>
            <person name="Oshima K."/>
            <person name="Suda W."/>
            <person name="Iino T."/>
            <person name="Yuki M."/>
            <person name="Inoue J."/>
            <person name="Kitamura K."/>
            <person name="Iida T."/>
            <person name="Darby A."/>
            <person name="Hattori M."/>
            <person name="Ohkuma M."/>
        </authorList>
    </citation>
    <scope>NUCLEOTIDE SEQUENCE [LARGE SCALE GENOMIC DNA]</scope>
    <source>
        <strain evidence="4 5">JCM 21142</strain>
    </source>
</reference>
<keyword evidence="2" id="KW-0349">Heme</keyword>
<dbReference type="PROSITE" id="PS00086">
    <property type="entry name" value="CYTOCHROME_P450"/>
    <property type="match status" value="1"/>
</dbReference>
<keyword evidence="2" id="KW-0503">Monooxygenase</keyword>
<gene>
    <name evidence="4" type="ORF">JCM21142_31088</name>
</gene>
<dbReference type="PANTHER" id="PTHR46696:SF6">
    <property type="entry name" value="P450, PUTATIVE (EUROFUNG)-RELATED"/>
    <property type="match status" value="1"/>
</dbReference>
<dbReference type="Proteomes" id="UP000019402">
    <property type="component" value="Unassembled WGS sequence"/>
</dbReference>
<keyword evidence="2" id="KW-0560">Oxidoreductase</keyword>
<keyword evidence="2" id="KW-0408">Iron</keyword>
<dbReference type="RefSeq" id="WP_027472825.1">
    <property type="nucleotide sequence ID" value="NZ_BAMD01000009.1"/>
</dbReference>
<dbReference type="InterPro" id="IPR001128">
    <property type="entry name" value="Cyt_P450"/>
</dbReference>
<dbReference type="PRINTS" id="PR00359">
    <property type="entry name" value="BP450"/>
</dbReference>
<dbReference type="GO" id="GO:0004497">
    <property type="term" value="F:monooxygenase activity"/>
    <property type="evidence" value="ECO:0007669"/>
    <property type="project" value="UniProtKB-KW"/>
</dbReference>
<keyword evidence="5" id="KW-1185">Reference proteome</keyword>
<comment type="similarity">
    <text evidence="1 2">Belongs to the cytochrome P450 family.</text>
</comment>
<keyword evidence="2" id="KW-0479">Metal-binding</keyword>